<dbReference type="AlphaFoldDB" id="A0A913WUF8"/>
<feature type="active site" description="Proton donor" evidence="3">
    <location>
        <position position="166"/>
    </location>
</feature>
<dbReference type="Gene3D" id="3.75.10.10">
    <property type="entry name" value="L-arginine/glycine Amidinotransferase, Chain A"/>
    <property type="match status" value="1"/>
</dbReference>
<evidence type="ECO:0000256" key="1">
    <source>
        <dbReference type="ARBA" id="ARBA00008532"/>
    </source>
</evidence>
<keyword evidence="2" id="KW-0378">Hydrolase</keyword>
<organism evidence="4 5">
    <name type="scientific">Exaiptasia diaphana</name>
    <name type="common">Tropical sea anemone</name>
    <name type="synonym">Aiptasia pulchella</name>
    <dbReference type="NCBI Taxonomy" id="2652724"/>
    <lineage>
        <taxon>Eukaryota</taxon>
        <taxon>Metazoa</taxon>
        <taxon>Cnidaria</taxon>
        <taxon>Anthozoa</taxon>
        <taxon>Hexacorallia</taxon>
        <taxon>Actiniaria</taxon>
        <taxon>Aiptasiidae</taxon>
        <taxon>Exaiptasia</taxon>
    </lineage>
</organism>
<dbReference type="OMA" id="RKEADMM"/>
<dbReference type="GO" id="GO:0000052">
    <property type="term" value="P:citrulline metabolic process"/>
    <property type="evidence" value="ECO:0007669"/>
    <property type="project" value="TreeGrafter"/>
</dbReference>
<keyword evidence="5" id="KW-1185">Reference proteome</keyword>
<evidence type="ECO:0008006" key="6">
    <source>
        <dbReference type="Google" id="ProtNLM"/>
    </source>
</evidence>
<dbReference type="GeneID" id="110233341"/>
<dbReference type="GO" id="GO:0006525">
    <property type="term" value="P:arginine metabolic process"/>
    <property type="evidence" value="ECO:0007669"/>
    <property type="project" value="TreeGrafter"/>
</dbReference>
<dbReference type="InterPro" id="IPR033199">
    <property type="entry name" value="DDAH-like"/>
</dbReference>
<accession>A0A913WUF8</accession>
<dbReference type="GO" id="GO:0016403">
    <property type="term" value="F:dimethylargininase activity"/>
    <property type="evidence" value="ECO:0007669"/>
    <property type="project" value="TreeGrafter"/>
</dbReference>
<dbReference type="EnsemblMetazoa" id="XM_021038625.2">
    <property type="protein sequence ID" value="XP_020894284.1"/>
    <property type="gene ID" value="LOC110233341"/>
</dbReference>
<reference evidence="4" key="1">
    <citation type="submission" date="2022-11" db="UniProtKB">
        <authorList>
            <consortium name="EnsemblMetazoa"/>
        </authorList>
    </citation>
    <scope>IDENTIFICATION</scope>
</reference>
<dbReference type="PANTHER" id="PTHR12737:SF9">
    <property type="entry name" value="DIMETHYLARGININASE"/>
    <property type="match status" value="1"/>
</dbReference>
<dbReference type="KEGG" id="epa:110233341"/>
<dbReference type="PANTHER" id="PTHR12737">
    <property type="entry name" value="DIMETHYLARGININE DIMETHYLAMINOHYDROLASE"/>
    <property type="match status" value="1"/>
</dbReference>
<dbReference type="GO" id="GO:0016597">
    <property type="term" value="F:amino acid binding"/>
    <property type="evidence" value="ECO:0007669"/>
    <property type="project" value="TreeGrafter"/>
</dbReference>
<dbReference type="RefSeq" id="XP_020894284.1">
    <property type="nucleotide sequence ID" value="XM_021038625.2"/>
</dbReference>
<evidence type="ECO:0000256" key="2">
    <source>
        <dbReference type="ARBA" id="ARBA00022801"/>
    </source>
</evidence>
<dbReference type="Pfam" id="PF19420">
    <property type="entry name" value="DDAH_eukar"/>
    <property type="match status" value="1"/>
</dbReference>
<proteinExistence type="inferred from homology"/>
<feature type="active site" description="Nucleophile" evidence="3">
    <location>
        <position position="261"/>
    </location>
</feature>
<protein>
    <recommendedName>
        <fullName evidence="6">Dimethylargininase</fullName>
    </recommendedName>
</protein>
<evidence type="ECO:0000256" key="3">
    <source>
        <dbReference type="PIRSR" id="PIRSR633199-1"/>
    </source>
</evidence>
<dbReference type="OrthoDB" id="10016839at2759"/>
<dbReference type="GO" id="GO:0045429">
    <property type="term" value="P:positive regulation of nitric oxide biosynthetic process"/>
    <property type="evidence" value="ECO:0007669"/>
    <property type="project" value="TreeGrafter"/>
</dbReference>
<dbReference type="Proteomes" id="UP000887567">
    <property type="component" value="Unplaced"/>
</dbReference>
<name>A0A913WUF8_EXADI</name>
<sequence>MAVPFKYTRAVVCGVPSSLPKNALRLEDPGEPIDLEKARQQHSDYVKTLEKLNLKLTHIEPDEELPDCVFVEDTAVCVGNKALIANLGHENRRAEAKRMKSALIDLGFDVTCMENPACLDGGDVLFTGREFFVGLTTRTNKEGMEALAAAFPAFPVSGIKVEKHLHLKSMMSMAGDDLIVVGSSSMASNSFKEIESKAKYKYRKLVVPEDVAANCLYLNGTLVHPSAKEIPESISVLQGLPGEKIEAENSELHKADGCLTCCSILLQ</sequence>
<comment type="similarity">
    <text evidence="1">Belongs to the DDAH family.</text>
</comment>
<dbReference type="FunFam" id="3.75.10.10:FF:000004">
    <property type="entry name" value="N(G),N(G)-dimethylarginine dimethylaminohydrolase 1"/>
    <property type="match status" value="1"/>
</dbReference>
<dbReference type="SUPFAM" id="SSF55909">
    <property type="entry name" value="Pentein"/>
    <property type="match status" value="1"/>
</dbReference>
<evidence type="ECO:0000313" key="5">
    <source>
        <dbReference type="Proteomes" id="UP000887567"/>
    </source>
</evidence>
<evidence type="ECO:0000313" key="4">
    <source>
        <dbReference type="EnsemblMetazoa" id="XP_020894284.1"/>
    </source>
</evidence>